<name>A0ABM5I473_DRORH</name>
<feature type="coiled-coil region" evidence="2">
    <location>
        <begin position="369"/>
        <end position="501"/>
    </location>
</feature>
<reference evidence="6" key="1">
    <citation type="journal article" date="2021" name="Elife">
        <title>Highly contiguous assemblies of 101 drosophilid genomes.</title>
        <authorList>
            <person name="Kim B.Y."/>
            <person name="Wang J.R."/>
            <person name="Miller D.E."/>
            <person name="Barmina O."/>
            <person name="Delaney E."/>
            <person name="Thompson A."/>
            <person name="Comeault A.A."/>
            <person name="Peede D."/>
            <person name="D'Agostino E.R."/>
            <person name="Pelaez J."/>
            <person name="Aguilar J.M."/>
            <person name="Haji D."/>
            <person name="Matsunaga T."/>
            <person name="Armstrong E.E."/>
            <person name="Zych M."/>
            <person name="Ogawa Y."/>
            <person name="Stamenkovic-Radak M."/>
            <person name="Jelic M."/>
            <person name="Veselinovic M.S."/>
            <person name="Tanaskovic M."/>
            <person name="Eric P."/>
            <person name="Gao J.J."/>
            <person name="Katoh T.K."/>
            <person name="Toda M.J."/>
            <person name="Watabe H."/>
            <person name="Watada M."/>
            <person name="Davis J.S."/>
            <person name="Moyle L.C."/>
            <person name="Manoli G."/>
            <person name="Bertolini E."/>
            <person name="Kostal V."/>
            <person name="Hawley R.S."/>
            <person name="Takahashi A."/>
            <person name="Jones C.D."/>
            <person name="Price D.K."/>
            <person name="Whiteman N."/>
            <person name="Kopp A."/>
            <person name="Matute D.R."/>
            <person name="Petrov D.A."/>
        </authorList>
    </citation>
    <scope>NUCLEOTIDE SEQUENCE [LARGE SCALE GENOMIC DNA]</scope>
</reference>
<feature type="coiled-coil region" evidence="2">
    <location>
        <begin position="544"/>
        <end position="620"/>
    </location>
</feature>
<accession>A0ABM5I473</accession>
<dbReference type="GeneID" id="108052001"/>
<evidence type="ECO:0000256" key="3">
    <source>
        <dbReference type="SAM" id="MobiDB-lite"/>
    </source>
</evidence>
<feature type="coiled-coil region" evidence="2">
    <location>
        <begin position="701"/>
        <end position="728"/>
    </location>
</feature>
<dbReference type="PANTHER" id="PTHR32083">
    <property type="entry name" value="CILIA AND FLAGELLA-ASSOCIATED PROTEIN 58-RELATED"/>
    <property type="match status" value="1"/>
</dbReference>
<keyword evidence="6" id="KW-1185">Reference proteome</keyword>
<sequence>MKMQLLQRKLSSVPKSHKASSKSVSMMSLEERFRDSTEPAQLNLMLDLNEEFFTKSYLLVQTLSNRHSFLAAKFKFYIDILYRLHGHYVTEVDQGREMQTKVKTADEKLQLALHTTATSEAMMEHLRESLEDAWRNEDTTKNREEIMQIQLISLVRSDQPTFSRAMPEQIAPSAKDAHFRNLVFRERDRLAGELKDYQKRLQTNRIYSESLEGLLEVSKETIAKLNLRVKKAESENFRLDHKCRVEQDKYEERLLLVNKELASVLQQNEELLIAEKAMSELTSANEALKLRNDRLARENYNFSKTFRLLEDEKHKLQTSLKMTGDLNNAQRRSNADLELARRVAERDAKKQADDSLVLERRFIQLAKKNSELNNQVLFNQNEIKTQEKKIIIATAKLDEAYHQKDEMARTRDKLRIEITRLNDIVAGVRHEIAIIRHQMQDLQNDLHRANKQLDEKDLQVQKIAREKREQTLELNEAYKKIDGIEEALGLKTERLEALQLELHQKHLDFVNAKKQMEIIHSEKVLLLKTMDMCSRDRSTLQNTMTQLTHQINQMTSSLAIYEKEISTLGNQIEQLNRTIKHKQNEIHAKGRLLASTRSDLREMKIRLEQSQHTIDSDEKRFKTIACALEEVTKEKSLIGLQMVRRNDEVRLQREKLEMMQKAIDRGTLQYNQRLEDIRLLKVEVVNLRMSRECMQREVGNKATMRHDVVRLERQLNQERLKVSAYSEELSRPCRTHRWRVLLGKDPRRLELIRKVQHLLRRNIRLSVQRENIAKELVDLKRLHEEFKRQIKHMPDPSVRQKLCIQQRISRRQTRQLKAMKAELRINEIDLKAREHLIKGFQEQLRSHHRENQQLTNGGGDRKGSTGEAIDSNFLDHVFDFTSTCDLIAKQSE</sequence>
<reference evidence="5" key="2">
    <citation type="submission" date="2025-05" db="UniProtKB">
        <authorList>
            <consortium name="EnsemblMetazoa"/>
        </authorList>
    </citation>
    <scope>IDENTIFICATION</scope>
</reference>
<dbReference type="RefSeq" id="XP_016989799.2">
    <property type="nucleotide sequence ID" value="XM_017134310.2"/>
</dbReference>
<dbReference type="EnsemblMetazoa" id="XM_017134310.2">
    <property type="protein sequence ID" value="XP_016989799.2"/>
    <property type="gene ID" value="LOC108052001"/>
</dbReference>
<evidence type="ECO:0000256" key="2">
    <source>
        <dbReference type="SAM" id="Coils"/>
    </source>
</evidence>
<evidence type="ECO:0000313" key="5">
    <source>
        <dbReference type="EnsemblMetazoa" id="XP_016989799.2"/>
    </source>
</evidence>
<feature type="coiled-coil region" evidence="2">
    <location>
        <begin position="215"/>
        <end position="242"/>
    </location>
</feature>
<dbReference type="SUPFAM" id="SSF57997">
    <property type="entry name" value="Tropomyosin"/>
    <property type="match status" value="1"/>
</dbReference>
<feature type="region of interest" description="Disordered" evidence="3">
    <location>
        <begin position="845"/>
        <end position="866"/>
    </location>
</feature>
<proteinExistence type="predicted"/>
<protein>
    <recommendedName>
        <fullName evidence="4">Cilia- and flagella-associated protein 58 central coiled coil domain-containing protein</fullName>
    </recommendedName>
</protein>
<dbReference type="Pfam" id="PF21771">
    <property type="entry name" value="CFAP58_CC"/>
    <property type="match status" value="1"/>
</dbReference>
<evidence type="ECO:0000256" key="1">
    <source>
        <dbReference type="ARBA" id="ARBA00023054"/>
    </source>
</evidence>
<keyword evidence="1 2" id="KW-0175">Coiled coil</keyword>
<organism evidence="5 6">
    <name type="scientific">Drosophila rhopaloa</name>
    <name type="common">Fruit fly</name>
    <dbReference type="NCBI Taxonomy" id="1041015"/>
    <lineage>
        <taxon>Eukaryota</taxon>
        <taxon>Metazoa</taxon>
        <taxon>Ecdysozoa</taxon>
        <taxon>Arthropoda</taxon>
        <taxon>Hexapoda</taxon>
        <taxon>Insecta</taxon>
        <taxon>Pterygota</taxon>
        <taxon>Neoptera</taxon>
        <taxon>Endopterygota</taxon>
        <taxon>Diptera</taxon>
        <taxon>Brachycera</taxon>
        <taxon>Muscomorpha</taxon>
        <taxon>Ephydroidea</taxon>
        <taxon>Drosophilidae</taxon>
        <taxon>Drosophila</taxon>
        <taxon>Sophophora</taxon>
    </lineage>
</organism>
<dbReference type="InterPro" id="IPR049270">
    <property type="entry name" value="CFAP58_CC"/>
</dbReference>
<feature type="region of interest" description="Disordered" evidence="3">
    <location>
        <begin position="1"/>
        <end position="25"/>
    </location>
</feature>
<evidence type="ECO:0000313" key="6">
    <source>
        <dbReference type="Proteomes" id="UP001652680"/>
    </source>
</evidence>
<dbReference type="PANTHER" id="PTHR32083:SF0">
    <property type="entry name" value="CILIA AND FLAGELLA-ASSOCIATED PROTEIN 58"/>
    <property type="match status" value="1"/>
</dbReference>
<evidence type="ECO:0000259" key="4">
    <source>
        <dbReference type="Pfam" id="PF21771"/>
    </source>
</evidence>
<dbReference type="Proteomes" id="UP001652680">
    <property type="component" value="Unassembled WGS sequence"/>
</dbReference>
<feature type="domain" description="Cilia- and flagella-associated protein 58 central coiled coil" evidence="4">
    <location>
        <begin position="516"/>
        <end position="693"/>
    </location>
</feature>